<reference evidence="11" key="1">
    <citation type="submission" date="2020-06" db="EMBL/GenBank/DDBJ databases">
        <authorList>
            <consortium name="Wellcome Sanger Institute Data Sharing"/>
        </authorList>
    </citation>
    <scope>NUCLEOTIDE SEQUENCE [LARGE SCALE GENOMIC DNA]</scope>
</reference>
<evidence type="ECO:0000256" key="3">
    <source>
        <dbReference type="ARBA" id="ARBA00011125"/>
    </source>
</evidence>
<keyword evidence="6 9" id="KW-0561">Oxygen transport</keyword>
<organism evidence="11 12">
    <name type="scientific">Gouania willdenowi</name>
    <name type="common">Blunt-snouted clingfish</name>
    <name type="synonym">Lepadogaster willdenowi</name>
    <dbReference type="NCBI Taxonomy" id="441366"/>
    <lineage>
        <taxon>Eukaryota</taxon>
        <taxon>Metazoa</taxon>
        <taxon>Chordata</taxon>
        <taxon>Craniata</taxon>
        <taxon>Vertebrata</taxon>
        <taxon>Euteleostomi</taxon>
        <taxon>Actinopterygii</taxon>
        <taxon>Neopterygii</taxon>
        <taxon>Teleostei</taxon>
        <taxon>Neoteleostei</taxon>
        <taxon>Acanthomorphata</taxon>
        <taxon>Ovalentaria</taxon>
        <taxon>Blenniimorphae</taxon>
        <taxon>Blenniiformes</taxon>
        <taxon>Gobiesocoidei</taxon>
        <taxon>Gobiesocidae</taxon>
        <taxon>Gobiesocinae</taxon>
        <taxon>Gouania</taxon>
    </lineage>
</organism>
<keyword evidence="8" id="KW-0408">Iron</keyword>
<keyword evidence="5 9" id="KW-0349">Heme</keyword>
<feature type="domain" description="Globin" evidence="10">
    <location>
        <begin position="3"/>
        <end position="148"/>
    </location>
</feature>
<evidence type="ECO:0000256" key="2">
    <source>
        <dbReference type="ARBA" id="ARBA00008705"/>
    </source>
</evidence>
<evidence type="ECO:0000256" key="6">
    <source>
        <dbReference type="ARBA" id="ARBA00022621"/>
    </source>
</evidence>
<keyword evidence="4 9" id="KW-0813">Transport</keyword>
<dbReference type="InterPro" id="IPR009050">
    <property type="entry name" value="Globin-like_sf"/>
</dbReference>
<proteinExistence type="inferred from homology"/>
<protein>
    <submittedName>
        <fullName evidence="11">Hemoglobin subunit beta-B-like</fullName>
    </submittedName>
</protein>
<dbReference type="Ensembl" id="ENSGWIT00000021710.1">
    <property type="protein sequence ID" value="ENSGWIP00000019722.1"/>
    <property type="gene ID" value="ENSGWIG00000010753.1"/>
</dbReference>
<dbReference type="FunFam" id="1.10.490.10:FF:000001">
    <property type="entry name" value="Hemoglobin subunit beta"/>
    <property type="match status" value="1"/>
</dbReference>
<comment type="subunit">
    <text evidence="3">Heterotetramer of two alpha chains and two beta chains.</text>
</comment>
<dbReference type="InterPro" id="IPR002337">
    <property type="entry name" value="Hemoglobin_b"/>
</dbReference>
<dbReference type="RefSeq" id="XP_028312005.1">
    <property type="nucleotide sequence ID" value="XM_028456204.1"/>
</dbReference>
<evidence type="ECO:0000256" key="7">
    <source>
        <dbReference type="ARBA" id="ARBA00022723"/>
    </source>
</evidence>
<dbReference type="GO" id="GO:0072562">
    <property type="term" value="C:blood microparticle"/>
    <property type="evidence" value="ECO:0007669"/>
    <property type="project" value="TreeGrafter"/>
</dbReference>
<dbReference type="InterPro" id="IPR012292">
    <property type="entry name" value="Globin/Proto"/>
</dbReference>
<keyword evidence="7" id="KW-0479">Metal-binding</keyword>
<dbReference type="GO" id="GO:0031838">
    <property type="term" value="C:haptoglobin-hemoglobin complex"/>
    <property type="evidence" value="ECO:0007669"/>
    <property type="project" value="TreeGrafter"/>
</dbReference>
<gene>
    <name evidence="11" type="primary">LOC114469005</name>
</gene>
<comment type="similarity">
    <text evidence="2 9">Belongs to the globin family.</text>
</comment>
<evidence type="ECO:0000313" key="11">
    <source>
        <dbReference type="Ensembl" id="ENSGWIP00000019722.1"/>
    </source>
</evidence>
<keyword evidence="12" id="KW-1185">Reference proteome</keyword>
<dbReference type="PANTHER" id="PTHR11442">
    <property type="entry name" value="HEMOGLOBIN FAMILY MEMBER"/>
    <property type="match status" value="1"/>
</dbReference>
<dbReference type="GO" id="GO:0031720">
    <property type="term" value="F:haptoglobin binding"/>
    <property type="evidence" value="ECO:0007669"/>
    <property type="project" value="TreeGrafter"/>
</dbReference>
<reference evidence="11" key="2">
    <citation type="submission" date="2025-08" db="UniProtKB">
        <authorList>
            <consortium name="Ensembl"/>
        </authorList>
    </citation>
    <scope>IDENTIFICATION</scope>
</reference>
<dbReference type="PANTHER" id="PTHR11442:SF102">
    <property type="entry name" value="HEMOGLOBIN SUBUNIT BETA-1-RELATED"/>
    <property type="match status" value="1"/>
</dbReference>
<dbReference type="GO" id="GO:0005833">
    <property type="term" value="C:hemoglobin complex"/>
    <property type="evidence" value="ECO:0007669"/>
    <property type="project" value="InterPro"/>
</dbReference>
<dbReference type="AlphaFoldDB" id="A0A8C5EH08"/>
<evidence type="ECO:0000256" key="4">
    <source>
        <dbReference type="ARBA" id="ARBA00022448"/>
    </source>
</evidence>
<reference evidence="11" key="3">
    <citation type="submission" date="2025-09" db="UniProtKB">
        <authorList>
            <consortium name="Ensembl"/>
        </authorList>
    </citation>
    <scope>IDENTIFICATION</scope>
</reference>
<dbReference type="CDD" id="cd08925">
    <property type="entry name" value="Hb-beta-like"/>
    <property type="match status" value="1"/>
</dbReference>
<dbReference type="GO" id="GO:0005344">
    <property type="term" value="F:oxygen carrier activity"/>
    <property type="evidence" value="ECO:0007669"/>
    <property type="project" value="UniProtKB-KW"/>
</dbReference>
<dbReference type="GO" id="GO:0042744">
    <property type="term" value="P:hydrogen peroxide catabolic process"/>
    <property type="evidence" value="ECO:0007669"/>
    <property type="project" value="TreeGrafter"/>
</dbReference>
<dbReference type="Proteomes" id="UP000694680">
    <property type="component" value="Chromosome 8"/>
</dbReference>
<comment type="function">
    <text evidence="1">Involved in oxygen transport from gills to the various peripheral tissues.</text>
</comment>
<dbReference type="GO" id="GO:0043177">
    <property type="term" value="F:organic acid binding"/>
    <property type="evidence" value="ECO:0007669"/>
    <property type="project" value="TreeGrafter"/>
</dbReference>
<dbReference type="GO" id="GO:0046872">
    <property type="term" value="F:metal ion binding"/>
    <property type="evidence" value="ECO:0007669"/>
    <property type="project" value="UniProtKB-KW"/>
</dbReference>
<evidence type="ECO:0000259" key="10">
    <source>
        <dbReference type="PROSITE" id="PS01033"/>
    </source>
</evidence>
<dbReference type="GO" id="GO:0020037">
    <property type="term" value="F:heme binding"/>
    <property type="evidence" value="ECO:0007669"/>
    <property type="project" value="InterPro"/>
</dbReference>
<name>A0A8C5EH08_GOUWI</name>
<dbReference type="GeneID" id="114469005"/>
<evidence type="ECO:0000256" key="8">
    <source>
        <dbReference type="ARBA" id="ARBA00023004"/>
    </source>
</evidence>
<dbReference type="GO" id="GO:0019825">
    <property type="term" value="F:oxygen binding"/>
    <property type="evidence" value="ECO:0007669"/>
    <property type="project" value="InterPro"/>
</dbReference>
<dbReference type="OrthoDB" id="9886081at2759"/>
<dbReference type="Gene3D" id="1.10.490.10">
    <property type="entry name" value="Globins"/>
    <property type="match status" value="1"/>
</dbReference>
<evidence type="ECO:0000256" key="1">
    <source>
        <dbReference type="ARBA" id="ARBA00002650"/>
    </source>
</evidence>
<dbReference type="InterPro" id="IPR000971">
    <property type="entry name" value="Globin"/>
</dbReference>
<dbReference type="PRINTS" id="PR00814">
    <property type="entry name" value="BETAHAEM"/>
</dbReference>
<dbReference type="PROSITE" id="PS01033">
    <property type="entry name" value="GLOBIN"/>
    <property type="match status" value="1"/>
</dbReference>
<evidence type="ECO:0000256" key="5">
    <source>
        <dbReference type="ARBA" id="ARBA00022617"/>
    </source>
</evidence>
<accession>A0A8C5EH08</accession>
<dbReference type="GO" id="GO:0004601">
    <property type="term" value="F:peroxidase activity"/>
    <property type="evidence" value="ECO:0007669"/>
    <property type="project" value="TreeGrafter"/>
</dbReference>
<dbReference type="InterPro" id="IPR050056">
    <property type="entry name" value="Hemoglobin_oxygen_transport"/>
</dbReference>
<sequence length="148" mass="16492">MVAWSDDERAAITNLWSKIDVNEIGAQALTRLLIVYPWTQRHFAAFGNISTFDAILSNPKVAKHGATLMGGLKIGLKNMDNMKPAYAKLSTMHSEQLHVDPENFRLLGECITICLGAKFGKETFTPKVQEAWAKFVSVAVSALRKQYH</sequence>
<dbReference type="Pfam" id="PF00042">
    <property type="entry name" value="Globin"/>
    <property type="match status" value="1"/>
</dbReference>
<dbReference type="SUPFAM" id="SSF46458">
    <property type="entry name" value="Globin-like"/>
    <property type="match status" value="1"/>
</dbReference>
<evidence type="ECO:0000313" key="12">
    <source>
        <dbReference type="Proteomes" id="UP000694680"/>
    </source>
</evidence>
<evidence type="ECO:0000256" key="9">
    <source>
        <dbReference type="RuleBase" id="RU000356"/>
    </source>
</evidence>